<dbReference type="Gene3D" id="3.40.630.10">
    <property type="entry name" value="Zn peptidases"/>
    <property type="match status" value="1"/>
</dbReference>
<gene>
    <name evidence="6" type="ORF">BCR33DRAFT_695273</name>
</gene>
<reference evidence="6 7" key="1">
    <citation type="submission" date="2016-07" db="EMBL/GenBank/DDBJ databases">
        <title>Pervasive Adenine N6-methylation of Active Genes in Fungi.</title>
        <authorList>
            <consortium name="DOE Joint Genome Institute"/>
            <person name="Mondo S.J."/>
            <person name="Dannebaum R.O."/>
            <person name="Kuo R.C."/>
            <person name="Labutti K."/>
            <person name="Haridas S."/>
            <person name="Kuo A."/>
            <person name="Salamov A."/>
            <person name="Ahrendt S.R."/>
            <person name="Lipzen A."/>
            <person name="Sullivan W."/>
            <person name="Andreopoulos W.B."/>
            <person name="Clum A."/>
            <person name="Lindquist E."/>
            <person name="Daum C."/>
            <person name="Ramamoorthy G.K."/>
            <person name="Gryganskyi A."/>
            <person name="Culley D."/>
            <person name="Magnuson J.K."/>
            <person name="James T.Y."/>
            <person name="O'Malley M.A."/>
            <person name="Stajich J.E."/>
            <person name="Spatafora J.W."/>
            <person name="Visel A."/>
            <person name="Grigoriev I.V."/>
        </authorList>
    </citation>
    <scope>NUCLEOTIDE SEQUENCE [LARGE SCALE GENOMIC DNA]</scope>
    <source>
        <strain evidence="6 7">JEL800</strain>
    </source>
</reference>
<keyword evidence="7" id="KW-1185">Reference proteome</keyword>
<dbReference type="GO" id="GO:0030145">
    <property type="term" value="F:manganese ion binding"/>
    <property type="evidence" value="ECO:0007669"/>
    <property type="project" value="InterPro"/>
</dbReference>
<keyword evidence="3" id="KW-0645">Protease</keyword>
<dbReference type="GO" id="GO:0005737">
    <property type="term" value="C:cytoplasm"/>
    <property type="evidence" value="ECO:0007669"/>
    <property type="project" value="InterPro"/>
</dbReference>
<dbReference type="PROSITE" id="PS00631">
    <property type="entry name" value="CYTOSOL_AP"/>
    <property type="match status" value="1"/>
</dbReference>
<comment type="caution">
    <text evidence="6">The sequence shown here is derived from an EMBL/GenBank/DDBJ whole genome shotgun (WGS) entry which is preliminary data.</text>
</comment>
<dbReference type="GO" id="GO:0070006">
    <property type="term" value="F:metalloaminopeptidase activity"/>
    <property type="evidence" value="ECO:0007669"/>
    <property type="project" value="InterPro"/>
</dbReference>
<sequence length="507" mass="53106">MATVLIRSLANAFEASALSSAAKTLLVVGSKEALATLPSSLSAAVPSHQTAAIAAGFTELSTAFDAAGKASTLAVLSTKSSRHFGPIRGDLLHDIVSKNAQKDKDGDADVVVVLDKADRDSIVTAALSVARAFPLYTQKQKPNPKKQINLHLLHPSSSATPSSISTASLQTLINAVRDAAQLVDTPPDQLNPTTYADIVRRVHAEKLKDIGVELEVIQGTELQKRGYGAIWAVGKASENLPALVILSYKPSNAKKNVAWVGKGITFDTGGLAIKSKDGMPTMKVDMGGSAAVFQGFVATVLTTPPKNFALHAILCLAENSVDQISFRPDDVVTAYSGKTIEINNTDAEGRLVLSDGASHACKHLSADVIIDMATLTGAQAYATGLRHGGVLSNNESFEQTVVSAGRASGDLAYPLIFCPELIGIGTLMKSEVADMKNSASDRSNAPSTGAGMFVHSHLSPEEKWVENGEGLWAHIDMAYPVTVGARGTGWGVGLLTTLAGKLDVQFA</sequence>
<dbReference type="OrthoDB" id="412814at2759"/>
<dbReference type="CDD" id="cd00433">
    <property type="entry name" value="Peptidase_M17"/>
    <property type="match status" value="1"/>
</dbReference>
<dbReference type="InterPro" id="IPR000819">
    <property type="entry name" value="Peptidase_M17_C"/>
</dbReference>
<evidence type="ECO:0000313" key="7">
    <source>
        <dbReference type="Proteomes" id="UP000193642"/>
    </source>
</evidence>
<dbReference type="InterPro" id="IPR011356">
    <property type="entry name" value="Leucine_aapep/pepB"/>
</dbReference>
<protein>
    <recommendedName>
        <fullName evidence="5">Cytosol aminopeptidase domain-containing protein</fullName>
    </recommendedName>
</protein>
<keyword evidence="2" id="KW-0031">Aminopeptidase</keyword>
<name>A0A1Y2CR56_9FUNG</name>
<dbReference type="Pfam" id="PF00883">
    <property type="entry name" value="Peptidase_M17"/>
    <property type="match status" value="1"/>
</dbReference>
<feature type="domain" description="Cytosol aminopeptidase" evidence="5">
    <location>
        <begin position="344"/>
        <end position="351"/>
    </location>
</feature>
<dbReference type="Proteomes" id="UP000193642">
    <property type="component" value="Unassembled WGS sequence"/>
</dbReference>
<proteinExistence type="inferred from homology"/>
<evidence type="ECO:0000256" key="1">
    <source>
        <dbReference type="ARBA" id="ARBA00009528"/>
    </source>
</evidence>
<dbReference type="EMBL" id="MCGO01000009">
    <property type="protein sequence ID" value="ORY49518.1"/>
    <property type="molecule type" value="Genomic_DNA"/>
</dbReference>
<dbReference type="PANTHER" id="PTHR11963:SF48">
    <property type="entry name" value="DIPEPTIDASE B, ISOFORM A"/>
    <property type="match status" value="1"/>
</dbReference>
<dbReference type="SUPFAM" id="SSF53187">
    <property type="entry name" value="Zn-dependent exopeptidases"/>
    <property type="match status" value="1"/>
</dbReference>
<organism evidence="6 7">
    <name type="scientific">Rhizoclosmatium globosum</name>
    <dbReference type="NCBI Taxonomy" id="329046"/>
    <lineage>
        <taxon>Eukaryota</taxon>
        <taxon>Fungi</taxon>
        <taxon>Fungi incertae sedis</taxon>
        <taxon>Chytridiomycota</taxon>
        <taxon>Chytridiomycota incertae sedis</taxon>
        <taxon>Chytridiomycetes</taxon>
        <taxon>Chytridiales</taxon>
        <taxon>Chytriomycetaceae</taxon>
        <taxon>Rhizoclosmatium</taxon>
    </lineage>
</organism>
<dbReference type="AlphaFoldDB" id="A0A1Y2CR56"/>
<evidence type="ECO:0000256" key="3">
    <source>
        <dbReference type="ARBA" id="ARBA00022670"/>
    </source>
</evidence>
<dbReference type="Gene3D" id="3.40.50.10590">
    <property type="entry name" value="Zn-dependent exopeptidases"/>
    <property type="match status" value="1"/>
</dbReference>
<evidence type="ECO:0000313" key="6">
    <source>
        <dbReference type="EMBL" id="ORY49518.1"/>
    </source>
</evidence>
<dbReference type="STRING" id="329046.A0A1Y2CR56"/>
<dbReference type="PANTHER" id="PTHR11963">
    <property type="entry name" value="LEUCINE AMINOPEPTIDASE-RELATED"/>
    <property type="match status" value="1"/>
</dbReference>
<dbReference type="GO" id="GO:0006508">
    <property type="term" value="P:proteolysis"/>
    <property type="evidence" value="ECO:0007669"/>
    <property type="project" value="UniProtKB-KW"/>
</dbReference>
<dbReference type="InterPro" id="IPR041417">
    <property type="entry name" value="NPEPL1_N"/>
</dbReference>
<evidence type="ECO:0000259" key="5">
    <source>
        <dbReference type="PROSITE" id="PS00631"/>
    </source>
</evidence>
<evidence type="ECO:0000256" key="4">
    <source>
        <dbReference type="ARBA" id="ARBA00022801"/>
    </source>
</evidence>
<accession>A0A1Y2CR56</accession>
<comment type="similarity">
    <text evidence="1">Belongs to the peptidase M17 family.</text>
</comment>
<dbReference type="Pfam" id="PF18295">
    <property type="entry name" value="Pdase_M17_N2"/>
    <property type="match status" value="1"/>
</dbReference>
<keyword evidence="4" id="KW-0378">Hydrolase</keyword>
<evidence type="ECO:0000256" key="2">
    <source>
        <dbReference type="ARBA" id="ARBA00022438"/>
    </source>
</evidence>
<dbReference type="PRINTS" id="PR00481">
    <property type="entry name" value="LAMNOPPTDASE"/>
</dbReference>